<dbReference type="PANTHER" id="PTHR11365">
    <property type="entry name" value="5-OXOPROLINASE RELATED"/>
    <property type="match status" value="1"/>
</dbReference>
<feature type="domain" description="Hydantoinase/oxoprolinase N-terminal" evidence="3">
    <location>
        <begin position="188"/>
        <end position="356"/>
    </location>
</feature>
<gene>
    <name evidence="4" type="ORF">E6K78_09815</name>
</gene>
<evidence type="ECO:0000313" key="5">
    <source>
        <dbReference type="Proteomes" id="UP000316609"/>
    </source>
</evidence>
<sequence>MPIAVRGRRDVRGLHHRPSLAIRQAPPALARGGGGRCGECSGQHAPAARATLGARLGAAVDAALGSFARQARRRTRALSIGFLLGARAGAGHAAAGRSTQAGGRRGRIPGRALRPGDLSGGPAVLLRARLAGPEAPRPGLAVDRGHVGDSAGSGGGSPATARPTPGMSRSRRRQTRKPAAVSAGPRVIGVDSGGTFTDFVALGPTGIHVLKLPSTPRAPDRAVVAGLGRLGAARGTLVRHGSTVATNTLLERTGARVVLLTTRGFEDLLEIGRQDRAALYALAPRGLEPLVPRRRRIGVEERLGPRGERWLPLTGAAVRRAFRAVSGRRPQAIAIGLLHAYADPAHERRLGRALSRLGVPITLSSHLCPEIREYERLSTTVLNAYLGPRVCGYLAGLARGTAARVEVVLSHGGTATASEAAREPVRQLLSGPAAGLAAARDVAAACGYERALTLDVGGTSTDCAYVDQGLLPRRRARTVAGFPVLLPLLDVHTVGAGGGSIATCASGGLLEVGPQSAGADPGPACYGRGGPPTLTDALLVLGRLSAGRLKGSALLLDHRAAERAMLLLADRLELAGPVAAALGVAQLAEAHIEAALRKVSVERGHDPRGAALVAFGGAGGLHACPVAEALGCEAVLAPRHAGLLSALGALTGGARREASRSVLLDARERDALERGLAALERRVRGSFPSDRRPRLRIERWAEVRYAGQSHELSVRYGSDLAARFHRAHARSFGFFESRRAIEVVTLEVRASLPGERIAPARAWEGATRPAGRARVRGSSGWVSAPVWEREGLSSRFATRGPALILEAGSTLWVPKRWRARMHPSGTLVLTRGRS</sequence>
<feature type="domain" description="Hydantoinase A/oxoprolinase" evidence="2">
    <location>
        <begin position="376"/>
        <end position="651"/>
    </location>
</feature>
<dbReference type="Pfam" id="PF05378">
    <property type="entry name" value="Hydant_A_N"/>
    <property type="match status" value="1"/>
</dbReference>
<dbReference type="GO" id="GO:0005829">
    <property type="term" value="C:cytosol"/>
    <property type="evidence" value="ECO:0007669"/>
    <property type="project" value="TreeGrafter"/>
</dbReference>
<dbReference type="InterPro" id="IPR045079">
    <property type="entry name" value="Oxoprolinase-like"/>
</dbReference>
<dbReference type="InterPro" id="IPR002821">
    <property type="entry name" value="Hydantoinase_A"/>
</dbReference>
<dbReference type="EMBL" id="VBOY01000094">
    <property type="protein sequence ID" value="TMQ64126.1"/>
    <property type="molecule type" value="Genomic_DNA"/>
</dbReference>
<organism evidence="4 5">
    <name type="scientific">Eiseniibacteriota bacterium</name>
    <dbReference type="NCBI Taxonomy" id="2212470"/>
    <lineage>
        <taxon>Bacteria</taxon>
        <taxon>Candidatus Eiseniibacteriota</taxon>
    </lineage>
</organism>
<feature type="region of interest" description="Disordered" evidence="1">
    <location>
        <begin position="1"/>
        <end position="20"/>
    </location>
</feature>
<evidence type="ECO:0000259" key="2">
    <source>
        <dbReference type="Pfam" id="PF01968"/>
    </source>
</evidence>
<evidence type="ECO:0000259" key="3">
    <source>
        <dbReference type="Pfam" id="PF05378"/>
    </source>
</evidence>
<dbReference type="GO" id="GO:0017168">
    <property type="term" value="F:5-oxoprolinase (ATP-hydrolyzing) activity"/>
    <property type="evidence" value="ECO:0007669"/>
    <property type="project" value="TreeGrafter"/>
</dbReference>
<evidence type="ECO:0000256" key="1">
    <source>
        <dbReference type="SAM" id="MobiDB-lite"/>
    </source>
</evidence>
<accession>A0A538TKI2</accession>
<dbReference type="Pfam" id="PF01968">
    <property type="entry name" value="Hydantoinase_A"/>
    <property type="match status" value="1"/>
</dbReference>
<reference evidence="4 5" key="1">
    <citation type="journal article" date="2019" name="Nat. Microbiol.">
        <title>Mediterranean grassland soil C-N compound turnover is dependent on rainfall and depth, and is mediated by genomically divergent microorganisms.</title>
        <authorList>
            <person name="Diamond S."/>
            <person name="Andeer P.F."/>
            <person name="Li Z."/>
            <person name="Crits-Christoph A."/>
            <person name="Burstein D."/>
            <person name="Anantharaman K."/>
            <person name="Lane K.R."/>
            <person name="Thomas B.C."/>
            <person name="Pan C."/>
            <person name="Northen T.R."/>
            <person name="Banfield J.F."/>
        </authorList>
    </citation>
    <scope>NUCLEOTIDE SEQUENCE [LARGE SCALE GENOMIC DNA]</scope>
    <source>
        <strain evidence="4">WS_8</strain>
    </source>
</reference>
<feature type="region of interest" description="Disordered" evidence="1">
    <location>
        <begin position="134"/>
        <end position="186"/>
    </location>
</feature>
<comment type="caution">
    <text evidence="4">The sequence shown here is derived from an EMBL/GenBank/DDBJ whole genome shotgun (WGS) entry which is preliminary data.</text>
</comment>
<dbReference type="PANTHER" id="PTHR11365:SF23">
    <property type="entry name" value="HYPOTHETICAL 5-OXOPROLINASE (EUROFUNG)-RELATED"/>
    <property type="match status" value="1"/>
</dbReference>
<evidence type="ECO:0000313" key="4">
    <source>
        <dbReference type="EMBL" id="TMQ64126.1"/>
    </source>
</evidence>
<name>A0A538TKI2_UNCEI</name>
<protein>
    <submittedName>
        <fullName evidence="4">Hydantoinase/oxoprolinase family protein</fullName>
    </submittedName>
</protein>
<dbReference type="AlphaFoldDB" id="A0A538TKI2"/>
<dbReference type="Proteomes" id="UP000316609">
    <property type="component" value="Unassembled WGS sequence"/>
</dbReference>
<proteinExistence type="predicted"/>
<feature type="region of interest" description="Disordered" evidence="1">
    <location>
        <begin position="92"/>
        <end position="119"/>
    </location>
</feature>
<dbReference type="InterPro" id="IPR008040">
    <property type="entry name" value="Hydant_A_N"/>
</dbReference>
<dbReference type="GO" id="GO:0006749">
    <property type="term" value="P:glutathione metabolic process"/>
    <property type="evidence" value="ECO:0007669"/>
    <property type="project" value="TreeGrafter"/>
</dbReference>